<evidence type="ECO:0000259" key="1">
    <source>
        <dbReference type="Pfam" id="PF01443"/>
    </source>
</evidence>
<sequence length="345" mass="38800">MESFNYVTSADLVCSLSRFRDFYKERSASLSDDDVYADTTREYSAALDSTEFVDYNFQIFLLNGVPGGGKTKFVYENVEVRNSCVVVPFKALKDEYRKRGYRSFTQFRALPSVRSADILVIDEYTCVCYSVLVSLVYKLRPATVALIGDFNQCWIRDGEGFSMEPFVSTLVVNKYLSVCYRCPCPDVEFVRNYLDLDITPGKCGSTCSCTGFNVETLVEGMTFDYRGEVALVFSGASKSYLESIGVSAVTVRSFMGKQADTVALFILKDHDIRLLGVSSLKLVAFTRHVSKLVVYSDMSHDDVVALIEGATESGEVVDHDNFQPAYEDSLEQYFDRLLRGDFYVL</sequence>
<dbReference type="Proteomes" id="UP000029760">
    <property type="component" value="Genome"/>
</dbReference>
<protein>
    <submittedName>
        <fullName evidence="2">p39</fullName>
    </submittedName>
</protein>
<evidence type="ECO:0000313" key="3">
    <source>
        <dbReference type="Proteomes" id="UP000029760"/>
    </source>
</evidence>
<accession>G8DPJ9</accession>
<keyword evidence="3" id="KW-1185">Reference proteome</keyword>
<dbReference type="Pfam" id="PF01443">
    <property type="entry name" value="Viral_helicase1"/>
    <property type="match status" value="1"/>
</dbReference>
<dbReference type="GO" id="GO:0005524">
    <property type="term" value="F:ATP binding"/>
    <property type="evidence" value="ECO:0007669"/>
    <property type="project" value="InterPro"/>
</dbReference>
<dbReference type="Gene3D" id="3.40.50.300">
    <property type="entry name" value="P-loop containing nucleotide triphosphate hydrolases"/>
    <property type="match status" value="2"/>
</dbReference>
<dbReference type="RefSeq" id="YP_004928123.1">
    <property type="nucleotide sequence ID" value="NC_016143.1"/>
</dbReference>
<dbReference type="InterPro" id="IPR027351">
    <property type="entry name" value="(+)RNA_virus_helicase_core_dom"/>
</dbReference>
<evidence type="ECO:0000313" key="2">
    <source>
        <dbReference type="EMBL" id="AER13447.1"/>
    </source>
</evidence>
<dbReference type="SMR" id="G8DPJ9"/>
<dbReference type="GeneID" id="11293444"/>
<feature type="domain" description="(+)RNA virus helicase C-terminal" evidence="1">
    <location>
        <begin position="62"/>
        <end position="295"/>
    </location>
</feature>
<dbReference type="InterPro" id="IPR027417">
    <property type="entry name" value="P-loop_NTPase"/>
</dbReference>
<dbReference type="KEGG" id="vg:11293444"/>
<name>G8DPJ9_9VIRU</name>
<proteinExistence type="predicted"/>
<dbReference type="EMBL" id="HQ852053">
    <property type="protein sequence ID" value="AER13447.1"/>
    <property type="molecule type" value="Genomic_RNA"/>
</dbReference>
<reference evidence="2 3" key="1">
    <citation type="journal article" date="2012" name="Phytopathology">
        <title>Characterization of a virus infecting Citrus volkameriana with citrus leprosis-like symptoms.</title>
        <authorList>
            <person name="Melzer M.J."/>
            <person name="Sether D.M."/>
            <person name="Borth W.B."/>
            <person name="Hu J.S."/>
        </authorList>
    </citation>
    <scope>NUCLEOTIDE SEQUENCE [LARGE SCALE GENOMIC DNA]</scope>
    <source>
        <strain evidence="3">Isolate Citrus volkameriana /USA/WAI 1-1/2009</strain>
    </source>
</reference>
<dbReference type="SUPFAM" id="SSF52540">
    <property type="entry name" value="P-loop containing nucleoside triphosphate hydrolases"/>
    <property type="match status" value="1"/>
</dbReference>
<organism evidence="2 3">
    <name type="scientific">Hibiscus green spot virus 2</name>
    <dbReference type="NCBI Taxonomy" id="1513278"/>
    <lineage>
        <taxon>Viruses</taxon>
        <taxon>Riboviria</taxon>
        <taxon>Orthornavirae</taxon>
        <taxon>Kitrinoviricota</taxon>
        <taxon>Alsuviricetes</taxon>
        <taxon>Martellivirales</taxon>
        <taxon>Kitaviridae</taxon>
        <taxon>Higrevirus</taxon>
        <taxon>Higrevirus waimanalo</taxon>
    </lineage>
</organism>